<evidence type="ECO:0000313" key="2">
    <source>
        <dbReference type="EMBL" id="MBB5403810.1"/>
    </source>
</evidence>
<dbReference type="RefSeq" id="WP_260332378.1">
    <property type="nucleotide sequence ID" value="NZ_JACHDE010000015.1"/>
</dbReference>
<dbReference type="SUPFAM" id="SSF54593">
    <property type="entry name" value="Glyoxalase/Bleomycin resistance protein/Dihydroxybiphenyl dioxygenase"/>
    <property type="match status" value="1"/>
</dbReference>
<dbReference type="AlphaFoldDB" id="A0A7W8LBY1"/>
<evidence type="ECO:0000259" key="1">
    <source>
        <dbReference type="PROSITE" id="PS51819"/>
    </source>
</evidence>
<accession>A0A7W8LBY1</accession>
<dbReference type="Gene3D" id="3.10.180.10">
    <property type="entry name" value="2,3-Dihydroxybiphenyl 1,2-Dioxygenase, domain 1"/>
    <property type="match status" value="1"/>
</dbReference>
<dbReference type="EMBL" id="JACHDE010000015">
    <property type="protein sequence ID" value="MBB5403810.1"/>
    <property type="molecule type" value="Genomic_DNA"/>
</dbReference>
<dbReference type="InterPro" id="IPR037523">
    <property type="entry name" value="VOC_core"/>
</dbReference>
<feature type="domain" description="VOC" evidence="1">
    <location>
        <begin position="12"/>
        <end position="152"/>
    </location>
</feature>
<gene>
    <name evidence="2" type="ORF">HDG41_005900</name>
</gene>
<dbReference type="PROSITE" id="PS51819">
    <property type="entry name" value="VOC"/>
    <property type="match status" value="1"/>
</dbReference>
<dbReference type="InterPro" id="IPR029068">
    <property type="entry name" value="Glyas_Bleomycin-R_OHBP_Dase"/>
</dbReference>
<comment type="caution">
    <text evidence="2">The sequence shown here is derived from an EMBL/GenBank/DDBJ whole genome shotgun (WGS) entry which is preliminary data.</text>
</comment>
<organism evidence="2 3">
    <name type="scientific">Paraburkholderia youngii</name>
    <dbReference type="NCBI Taxonomy" id="2782701"/>
    <lineage>
        <taxon>Bacteria</taxon>
        <taxon>Pseudomonadati</taxon>
        <taxon>Pseudomonadota</taxon>
        <taxon>Betaproteobacteria</taxon>
        <taxon>Burkholderiales</taxon>
        <taxon>Burkholderiaceae</taxon>
        <taxon>Paraburkholderia</taxon>
    </lineage>
</organism>
<proteinExistence type="predicted"/>
<name>A0A7W8LBY1_9BURK</name>
<dbReference type="Pfam" id="PF13669">
    <property type="entry name" value="Glyoxalase_4"/>
    <property type="match status" value="1"/>
</dbReference>
<evidence type="ECO:0000313" key="3">
    <source>
        <dbReference type="Proteomes" id="UP000592820"/>
    </source>
</evidence>
<protein>
    <recommendedName>
        <fullName evidence="1">VOC domain-containing protein</fullName>
    </recommendedName>
</protein>
<sequence>MMSTLSLSPFSGFLQIAYVTTDVDKAIDHFCREQNVQTWARLPGIEIESIAGHYCKLNIALAFVGSVQLELIEPLSGDDRVYRDALPRDGFAIRHHHIAQLIDSEAAFETQRSEMAAAGVPIVIDGQSPGSARYFYTDHRATLGHYIEHIWYTPAGLAAMEQVPRNGAVQ</sequence>
<dbReference type="Proteomes" id="UP000592820">
    <property type="component" value="Unassembled WGS sequence"/>
</dbReference>
<reference evidence="2 3" key="1">
    <citation type="submission" date="2020-08" db="EMBL/GenBank/DDBJ databases">
        <title>Genomic Encyclopedia of Type Strains, Phase IV (KMG-V): Genome sequencing to study the core and pangenomes of soil and plant-associated prokaryotes.</title>
        <authorList>
            <person name="Whitman W."/>
        </authorList>
    </citation>
    <scope>NUCLEOTIDE SEQUENCE [LARGE SCALE GENOMIC DNA]</scope>
    <source>
        <strain evidence="2 3">JPY162</strain>
    </source>
</reference>